<dbReference type="Pfam" id="PF13639">
    <property type="entry name" value="zf-RING_2"/>
    <property type="match status" value="1"/>
</dbReference>
<dbReference type="InterPro" id="IPR013083">
    <property type="entry name" value="Znf_RING/FYVE/PHD"/>
</dbReference>
<evidence type="ECO:0000259" key="5">
    <source>
        <dbReference type="PROSITE" id="PS50089"/>
    </source>
</evidence>
<dbReference type="GO" id="GO:0005634">
    <property type="term" value="C:nucleus"/>
    <property type="evidence" value="ECO:0007669"/>
    <property type="project" value="TreeGrafter"/>
</dbReference>
<keyword evidence="1 3" id="KW-0479">Metal-binding</keyword>
<keyword evidence="1 3" id="KW-0863">Zinc-finger</keyword>
<dbReference type="InterPro" id="IPR052639">
    <property type="entry name" value="TRAIP_ubiq-protein_ligase"/>
</dbReference>
<dbReference type="SMART" id="SM00184">
    <property type="entry name" value="RING"/>
    <property type="match status" value="1"/>
</dbReference>
<evidence type="ECO:0000256" key="2">
    <source>
        <dbReference type="ARBA" id="ARBA00022833"/>
    </source>
</evidence>
<accession>A0A914P6L1</accession>
<dbReference type="GO" id="GO:0061630">
    <property type="term" value="F:ubiquitin protein ligase activity"/>
    <property type="evidence" value="ECO:0007669"/>
    <property type="project" value="TreeGrafter"/>
</dbReference>
<evidence type="ECO:0000313" key="6">
    <source>
        <dbReference type="Proteomes" id="UP000887578"/>
    </source>
</evidence>
<name>A0A914P6L1_9BILA</name>
<dbReference type="PROSITE" id="PS50089">
    <property type="entry name" value="ZF_RING_2"/>
    <property type="match status" value="1"/>
</dbReference>
<keyword evidence="6" id="KW-1185">Reference proteome</keyword>
<dbReference type="Proteomes" id="UP000887578">
    <property type="component" value="Unplaced"/>
</dbReference>
<dbReference type="GO" id="GO:0031297">
    <property type="term" value="P:replication fork processing"/>
    <property type="evidence" value="ECO:0007669"/>
    <property type="project" value="TreeGrafter"/>
</dbReference>
<dbReference type="GO" id="GO:0008270">
    <property type="term" value="F:zinc ion binding"/>
    <property type="evidence" value="ECO:0007669"/>
    <property type="project" value="UniProtKB-KW"/>
</dbReference>
<dbReference type="GO" id="GO:0090734">
    <property type="term" value="C:site of DNA damage"/>
    <property type="evidence" value="ECO:0007669"/>
    <property type="project" value="TreeGrafter"/>
</dbReference>
<dbReference type="AlphaFoldDB" id="A0A914P6L1"/>
<dbReference type="PANTHER" id="PTHR46569:SF1">
    <property type="entry name" value="E3 UBIQUITIN-PROTEIN LIGASE RFWD3-RELATED"/>
    <property type="match status" value="1"/>
</dbReference>
<dbReference type="Gene3D" id="3.30.40.10">
    <property type="entry name" value="Zinc/RING finger domain, C3HC4 (zinc finger)"/>
    <property type="match status" value="1"/>
</dbReference>
<keyword evidence="2" id="KW-0862">Zinc</keyword>
<dbReference type="PANTHER" id="PTHR46569">
    <property type="entry name" value="E3 UBIQUITIN-PROTEIN LIGASE TRAIP"/>
    <property type="match status" value="1"/>
</dbReference>
<protein>
    <submittedName>
        <fullName evidence="7">RING-type domain-containing protein</fullName>
    </submittedName>
</protein>
<organism evidence="6 7">
    <name type="scientific">Panagrolaimus davidi</name>
    <dbReference type="NCBI Taxonomy" id="227884"/>
    <lineage>
        <taxon>Eukaryota</taxon>
        <taxon>Metazoa</taxon>
        <taxon>Ecdysozoa</taxon>
        <taxon>Nematoda</taxon>
        <taxon>Chromadorea</taxon>
        <taxon>Rhabditida</taxon>
        <taxon>Tylenchina</taxon>
        <taxon>Panagrolaimomorpha</taxon>
        <taxon>Panagrolaimoidea</taxon>
        <taxon>Panagrolaimidae</taxon>
        <taxon>Panagrolaimus</taxon>
    </lineage>
</organism>
<dbReference type="SUPFAM" id="SSF57850">
    <property type="entry name" value="RING/U-box"/>
    <property type="match status" value="1"/>
</dbReference>
<evidence type="ECO:0000313" key="7">
    <source>
        <dbReference type="WBParaSite" id="PDA_v2.g13024.t1"/>
    </source>
</evidence>
<proteinExistence type="predicted"/>
<dbReference type="InterPro" id="IPR001841">
    <property type="entry name" value="Znf_RING"/>
</dbReference>
<reference evidence="7" key="1">
    <citation type="submission" date="2022-11" db="UniProtKB">
        <authorList>
            <consortium name="WormBaseParasite"/>
        </authorList>
    </citation>
    <scope>IDENTIFICATION</scope>
</reference>
<evidence type="ECO:0000256" key="4">
    <source>
        <dbReference type="SAM" id="Coils"/>
    </source>
</evidence>
<keyword evidence="4" id="KW-0175">Coiled coil</keyword>
<evidence type="ECO:0000256" key="3">
    <source>
        <dbReference type="PROSITE-ProRule" id="PRU00175"/>
    </source>
</evidence>
<sequence>MSSLPYFSSPKKCFSAISSSSPIGQCIICYSPLTQSNTYAITKCGHTFHKRCIMHWLKVFENCATCRVDVVKYDIIKLYIQELNFDDTFATNESIHGKHFVKQSIEKQVKILHEKQELEMENMILRETIKELENSNKKKAKNGWFKSLKKCFSKKF</sequence>
<feature type="domain" description="RING-type" evidence="5">
    <location>
        <begin position="26"/>
        <end position="67"/>
    </location>
</feature>
<evidence type="ECO:0000256" key="1">
    <source>
        <dbReference type="ARBA" id="ARBA00022771"/>
    </source>
</evidence>
<feature type="coiled-coil region" evidence="4">
    <location>
        <begin position="115"/>
        <end position="142"/>
    </location>
</feature>
<dbReference type="WBParaSite" id="PDA_v2.g13024.t1">
    <property type="protein sequence ID" value="PDA_v2.g13024.t1"/>
    <property type="gene ID" value="PDA_v2.g13024"/>
</dbReference>
<dbReference type="GO" id="GO:0016567">
    <property type="term" value="P:protein ubiquitination"/>
    <property type="evidence" value="ECO:0007669"/>
    <property type="project" value="TreeGrafter"/>
</dbReference>